<keyword evidence="2" id="KW-1185">Reference proteome</keyword>
<gene>
    <name evidence="1" type="ORF">THIOM_000257</name>
</gene>
<dbReference type="AlphaFoldDB" id="A0A176S7E4"/>
<evidence type="ECO:0000313" key="1">
    <source>
        <dbReference type="EMBL" id="OAD23897.1"/>
    </source>
</evidence>
<comment type="caution">
    <text evidence="1">The sequence shown here is derived from an EMBL/GenBank/DDBJ whole genome shotgun (WGS) entry which is preliminary data.</text>
</comment>
<sequence length="258" mass="29542">MIRCKHKGCSNQFENPKLQCNQCHQGNVWTWPTFLAPLFAVCSYNKCQYIYPSWQPAAEAVKSGKLSFKYDPCQFASNCQNLGLEESEKYYRILLICFDGANAAQAIKEIDIWFGMAARLADQQQRIRLPQRISVISSASKNVNLQITLLNHQTSPPIWAGGYDWLIIIPKNTQQIEMEARFALSRVELPATSMENQPTPSQWKRLLLKPRKEELTAGRGIPPKVAIWSKLKLVTHIHPTLPVYYTNEFKSFIRGIRA</sequence>
<accession>A0A176S7E4</accession>
<proteinExistence type="predicted"/>
<organism evidence="1 2">
    <name type="scientific">Candidatus Thiomargarita nelsonii</name>
    <dbReference type="NCBI Taxonomy" id="1003181"/>
    <lineage>
        <taxon>Bacteria</taxon>
        <taxon>Pseudomonadati</taxon>
        <taxon>Pseudomonadota</taxon>
        <taxon>Gammaproteobacteria</taxon>
        <taxon>Thiotrichales</taxon>
        <taxon>Thiotrichaceae</taxon>
        <taxon>Thiomargarita</taxon>
    </lineage>
</organism>
<protein>
    <submittedName>
        <fullName evidence="1">Uncharacterized protein</fullName>
    </submittedName>
</protein>
<dbReference type="Proteomes" id="UP000076962">
    <property type="component" value="Unassembled WGS sequence"/>
</dbReference>
<evidence type="ECO:0000313" key="2">
    <source>
        <dbReference type="Proteomes" id="UP000076962"/>
    </source>
</evidence>
<reference evidence="1 2" key="1">
    <citation type="submission" date="2016-05" db="EMBL/GenBank/DDBJ databases">
        <title>Single-cell genome of chain-forming Candidatus Thiomargarita nelsonii and comparison to other large sulfur-oxidizing bacteria.</title>
        <authorList>
            <person name="Winkel M."/>
            <person name="Salman V."/>
            <person name="Woyke T."/>
            <person name="Schulz-Vogt H."/>
            <person name="Richter M."/>
            <person name="Flood B."/>
            <person name="Bailey J."/>
            <person name="Amann R."/>
            <person name="Mussmann M."/>
        </authorList>
    </citation>
    <scope>NUCLEOTIDE SEQUENCE [LARGE SCALE GENOMIC DNA]</scope>
    <source>
        <strain evidence="1 2">THI036</strain>
    </source>
</reference>
<dbReference type="EMBL" id="LUTY01000109">
    <property type="protein sequence ID" value="OAD23897.1"/>
    <property type="molecule type" value="Genomic_DNA"/>
</dbReference>
<name>A0A176S7E4_9GAMM</name>